<dbReference type="Proteomes" id="UP000675881">
    <property type="component" value="Chromosome 1"/>
</dbReference>
<keyword evidence="3" id="KW-1185">Reference proteome</keyword>
<organism evidence="2 3">
    <name type="scientific">Lepeophtheirus salmonis</name>
    <name type="common">Salmon louse</name>
    <name type="synonym">Caligus salmonis</name>
    <dbReference type="NCBI Taxonomy" id="72036"/>
    <lineage>
        <taxon>Eukaryota</taxon>
        <taxon>Metazoa</taxon>
        <taxon>Ecdysozoa</taxon>
        <taxon>Arthropoda</taxon>
        <taxon>Crustacea</taxon>
        <taxon>Multicrustacea</taxon>
        <taxon>Hexanauplia</taxon>
        <taxon>Copepoda</taxon>
        <taxon>Siphonostomatoida</taxon>
        <taxon>Caligidae</taxon>
        <taxon>Lepeophtheirus</taxon>
    </lineage>
</organism>
<sequence>MVKYCAAYGCSNLDKGSSTGRSFHRFPRDPKILPKEHRRGKKRRISSSLALEDDDHLSANTDILIVPPKIDHNRLISREHAYAFPSDITLAKIKYDNLESLFFQKHCQWGKKGPGTS</sequence>
<protein>
    <submittedName>
        <fullName evidence="2">(salmon louse) hypothetical protein</fullName>
    </submittedName>
</protein>
<feature type="compositionally biased region" description="Basic and acidic residues" evidence="1">
    <location>
        <begin position="26"/>
        <end position="35"/>
    </location>
</feature>
<dbReference type="AlphaFoldDB" id="A0A7R8CFQ5"/>
<feature type="compositionally biased region" description="Basic residues" evidence="1">
    <location>
        <begin position="36"/>
        <end position="45"/>
    </location>
</feature>
<reference evidence="2" key="1">
    <citation type="submission" date="2021-02" db="EMBL/GenBank/DDBJ databases">
        <authorList>
            <person name="Bekaert M."/>
        </authorList>
    </citation>
    <scope>NUCLEOTIDE SEQUENCE</scope>
    <source>
        <strain evidence="2">IoA-00</strain>
    </source>
</reference>
<evidence type="ECO:0000313" key="3">
    <source>
        <dbReference type="Proteomes" id="UP000675881"/>
    </source>
</evidence>
<dbReference type="EMBL" id="HG994580">
    <property type="protein sequence ID" value="CAF2768234.1"/>
    <property type="molecule type" value="Genomic_DNA"/>
</dbReference>
<accession>A0A7R8CFQ5</accession>
<evidence type="ECO:0000256" key="1">
    <source>
        <dbReference type="SAM" id="MobiDB-lite"/>
    </source>
</evidence>
<proteinExistence type="predicted"/>
<gene>
    <name evidence="2" type="ORF">LSAA_466</name>
</gene>
<dbReference type="OrthoDB" id="6375579at2759"/>
<name>A0A7R8CFQ5_LEPSM</name>
<feature type="region of interest" description="Disordered" evidence="1">
    <location>
        <begin position="15"/>
        <end position="47"/>
    </location>
</feature>
<evidence type="ECO:0000313" key="2">
    <source>
        <dbReference type="EMBL" id="CAF2768234.1"/>
    </source>
</evidence>